<dbReference type="PANTHER" id="PTHR46377:SF1">
    <property type="entry name" value="DUAL SPECIFICITY PROTEIN PHOSPHATASE 19"/>
    <property type="match status" value="1"/>
</dbReference>
<dbReference type="Gene3D" id="1.25.40.120">
    <property type="entry name" value="Protein prenylyltransferase"/>
    <property type="match status" value="2"/>
</dbReference>
<name>A0AB34IKL4_PRYPA</name>
<evidence type="ECO:0000313" key="5">
    <source>
        <dbReference type="Proteomes" id="UP001515480"/>
    </source>
</evidence>
<dbReference type="Proteomes" id="UP001515480">
    <property type="component" value="Unassembled WGS sequence"/>
</dbReference>
<dbReference type="SMART" id="SM00195">
    <property type="entry name" value="DSPc"/>
    <property type="match status" value="1"/>
</dbReference>
<dbReference type="InterPro" id="IPR029021">
    <property type="entry name" value="Prot-tyrosine_phosphatase-like"/>
</dbReference>
<evidence type="ECO:0008006" key="6">
    <source>
        <dbReference type="Google" id="ProtNLM"/>
    </source>
</evidence>
<dbReference type="PROSITE" id="PS50056">
    <property type="entry name" value="TYR_PHOSPHATASE_2"/>
    <property type="match status" value="1"/>
</dbReference>
<dbReference type="InterPro" id="IPR020422">
    <property type="entry name" value="TYR_PHOSPHATASE_DUAL_dom"/>
</dbReference>
<evidence type="ECO:0000256" key="1">
    <source>
        <dbReference type="SAM" id="MobiDB-lite"/>
    </source>
</evidence>
<dbReference type="EMBL" id="JBGBPQ010000022">
    <property type="protein sequence ID" value="KAL1502941.1"/>
    <property type="molecule type" value="Genomic_DNA"/>
</dbReference>
<dbReference type="GO" id="GO:0008579">
    <property type="term" value="F:JUN kinase phosphatase activity"/>
    <property type="evidence" value="ECO:0007669"/>
    <property type="project" value="TreeGrafter"/>
</dbReference>
<protein>
    <recommendedName>
        <fullName evidence="6">Protein-tyrosine-phosphatase</fullName>
    </recommendedName>
</protein>
<dbReference type="InterPro" id="IPR000387">
    <property type="entry name" value="Tyr_Pase_dom"/>
</dbReference>
<reference evidence="4 5" key="1">
    <citation type="journal article" date="2024" name="Science">
        <title>Giant polyketide synthase enzymes in the biosynthesis of giant marine polyether toxins.</title>
        <authorList>
            <person name="Fallon T.R."/>
            <person name="Shende V.V."/>
            <person name="Wierzbicki I.H."/>
            <person name="Pendleton A.L."/>
            <person name="Watervoot N.F."/>
            <person name="Auber R.P."/>
            <person name="Gonzalez D.J."/>
            <person name="Wisecaver J.H."/>
            <person name="Moore B.S."/>
        </authorList>
    </citation>
    <scope>NUCLEOTIDE SEQUENCE [LARGE SCALE GENOMIC DNA]</scope>
    <source>
        <strain evidence="4 5">12B1</strain>
    </source>
</reference>
<dbReference type="AlphaFoldDB" id="A0AB34IKL4"/>
<dbReference type="Pfam" id="PF00782">
    <property type="entry name" value="DSPc"/>
    <property type="match status" value="1"/>
</dbReference>
<feature type="region of interest" description="Disordered" evidence="1">
    <location>
        <begin position="1"/>
        <end position="64"/>
    </location>
</feature>
<proteinExistence type="predicted"/>
<dbReference type="CDD" id="cd14498">
    <property type="entry name" value="DSP"/>
    <property type="match status" value="1"/>
</dbReference>
<feature type="compositionally biased region" description="Low complexity" evidence="1">
    <location>
        <begin position="1"/>
        <end position="15"/>
    </location>
</feature>
<evidence type="ECO:0000313" key="4">
    <source>
        <dbReference type="EMBL" id="KAL1502941.1"/>
    </source>
</evidence>
<dbReference type="PROSITE" id="PS50054">
    <property type="entry name" value="TYR_PHOSPHATASE_DUAL"/>
    <property type="match status" value="1"/>
</dbReference>
<accession>A0AB34IKL4</accession>
<gene>
    <name evidence="4" type="ORF">AB1Y20_011012</name>
</gene>
<organism evidence="4 5">
    <name type="scientific">Prymnesium parvum</name>
    <name type="common">Toxic golden alga</name>
    <dbReference type="NCBI Taxonomy" id="97485"/>
    <lineage>
        <taxon>Eukaryota</taxon>
        <taxon>Haptista</taxon>
        <taxon>Haptophyta</taxon>
        <taxon>Prymnesiophyceae</taxon>
        <taxon>Prymnesiales</taxon>
        <taxon>Prymnesiaceae</taxon>
        <taxon>Prymnesium</taxon>
    </lineage>
</organism>
<dbReference type="PANTHER" id="PTHR46377">
    <property type="entry name" value="DUAL SPECIFICITY PROTEIN PHOSPHATASE 19"/>
    <property type="match status" value="1"/>
</dbReference>
<keyword evidence="5" id="KW-1185">Reference proteome</keyword>
<dbReference type="InterPro" id="IPR000340">
    <property type="entry name" value="Dual-sp_phosphatase_cat-dom"/>
</dbReference>
<sequence length="540" mass="59577">MPSPLSSPSAAPRSRSALDTREEAMEDSRDEDRREEDTKEDRRDEDRREDDTREDDTREAEDHAAPGVLVGPYLYAKSRSWLVRHHVTHIVNATPSAPCRFEAEGIRYLRVPIEDRVASPIGEHFARVCAFIREAVEAGGVVLVHCHMGRSRSVALACAYLIAQGSTAQQAIERLQAVRRGAAPNSGFVRALREWEAAARGGRRAYAAFDRLLEEKPQLDEIAYVPGPLTEELFAPAEAAQGVEAARADDSLLALCAGGKAAIDVSALPRLLAETKAEWLSTRRQWRDGLPAAPLRRATRALLLLTAGQSYSAWNDRKRTLLAAPPHALLEELSFSRLVLSSFPKAHEAYAHRRHLLSRLDERAGRQLPAELELCEAAQRRRAANFHAARHLSFAVARAPPPLLERAAAATRAAAAACPSDASVLHCRRAFLRAAARASLLDEELEWCVGQMRRTPWHECLWQHRRILLCWKAAAAGGEAGGEGCVRPVEEAAAALDELCRTSGLLPDQLARVERCAWVHAAWCSQPRCMPLTVVQMAPE</sequence>
<feature type="compositionally biased region" description="Basic and acidic residues" evidence="1">
    <location>
        <begin position="16"/>
        <end position="51"/>
    </location>
</feature>
<comment type="caution">
    <text evidence="4">The sequence shown here is derived from an EMBL/GenBank/DDBJ whole genome shotgun (WGS) entry which is preliminary data.</text>
</comment>
<feature type="domain" description="Tyrosine specific protein phosphatases" evidence="3">
    <location>
        <begin position="123"/>
        <end position="182"/>
    </location>
</feature>
<feature type="domain" description="Tyrosine-protein phosphatase" evidence="2">
    <location>
        <begin position="60"/>
        <end position="201"/>
    </location>
</feature>
<dbReference type="GO" id="GO:0005737">
    <property type="term" value="C:cytoplasm"/>
    <property type="evidence" value="ECO:0007669"/>
    <property type="project" value="TreeGrafter"/>
</dbReference>
<dbReference type="SUPFAM" id="SSF52799">
    <property type="entry name" value="(Phosphotyrosine protein) phosphatases II"/>
    <property type="match status" value="1"/>
</dbReference>
<evidence type="ECO:0000259" key="3">
    <source>
        <dbReference type="PROSITE" id="PS50056"/>
    </source>
</evidence>
<dbReference type="Gene3D" id="3.90.190.10">
    <property type="entry name" value="Protein tyrosine phosphatase superfamily"/>
    <property type="match status" value="1"/>
</dbReference>
<evidence type="ECO:0000259" key="2">
    <source>
        <dbReference type="PROSITE" id="PS50054"/>
    </source>
</evidence>
<dbReference type="SUPFAM" id="SSF48439">
    <property type="entry name" value="Protein prenylyltransferase"/>
    <property type="match status" value="1"/>
</dbReference>